<protein>
    <submittedName>
        <fullName evidence="2">Uncharacterized protein</fullName>
    </submittedName>
</protein>
<organism evidence="2 3">
    <name type="scientific">Podarcis lilfordi</name>
    <name type="common">Lilford's wall lizard</name>
    <dbReference type="NCBI Taxonomy" id="74358"/>
    <lineage>
        <taxon>Eukaryota</taxon>
        <taxon>Metazoa</taxon>
        <taxon>Chordata</taxon>
        <taxon>Craniata</taxon>
        <taxon>Vertebrata</taxon>
        <taxon>Euteleostomi</taxon>
        <taxon>Lepidosauria</taxon>
        <taxon>Squamata</taxon>
        <taxon>Bifurcata</taxon>
        <taxon>Unidentata</taxon>
        <taxon>Episquamata</taxon>
        <taxon>Laterata</taxon>
        <taxon>Lacertibaenia</taxon>
        <taxon>Lacertidae</taxon>
        <taxon>Podarcis</taxon>
    </lineage>
</organism>
<dbReference type="AlphaFoldDB" id="A0AA35LCV4"/>
<gene>
    <name evidence="2" type="ORF">PODLI_1B010208</name>
</gene>
<keyword evidence="3" id="KW-1185">Reference proteome</keyword>
<evidence type="ECO:0000256" key="1">
    <source>
        <dbReference type="SAM" id="MobiDB-lite"/>
    </source>
</evidence>
<reference evidence="2" key="1">
    <citation type="submission" date="2022-12" db="EMBL/GenBank/DDBJ databases">
        <authorList>
            <person name="Alioto T."/>
            <person name="Alioto T."/>
            <person name="Gomez Garrido J."/>
        </authorList>
    </citation>
    <scope>NUCLEOTIDE SEQUENCE</scope>
</reference>
<name>A0AA35LCV4_9SAUR</name>
<dbReference type="EMBL" id="OX395140">
    <property type="protein sequence ID" value="CAI5793334.1"/>
    <property type="molecule type" value="Genomic_DNA"/>
</dbReference>
<feature type="region of interest" description="Disordered" evidence="1">
    <location>
        <begin position="48"/>
        <end position="98"/>
    </location>
</feature>
<dbReference type="Proteomes" id="UP001178461">
    <property type="component" value="Chromosome Z"/>
</dbReference>
<evidence type="ECO:0000313" key="2">
    <source>
        <dbReference type="EMBL" id="CAI5793334.1"/>
    </source>
</evidence>
<evidence type="ECO:0000313" key="3">
    <source>
        <dbReference type="Proteomes" id="UP001178461"/>
    </source>
</evidence>
<accession>A0AA35LCV4</accession>
<proteinExistence type="predicted"/>
<sequence length="98" mass="11243">MRSKRPPRRPKGQAGRLVWARAWHKTPVSRASGAVRACLRQAWRRRRRRRRPRRLLFPPPAAAAAAAEPPEEKGGRRRARSCAPAERRPFLPSRPGLK</sequence>